<sequence>MARSPIPFAKQALTRAIKATVDAGVASFRVTVRKGGDIEIDIGKTPSAAEIVTDDTSDNVRALI</sequence>
<evidence type="ECO:0000313" key="1">
    <source>
        <dbReference type="EMBL" id="BAS00596.1"/>
    </source>
</evidence>
<dbReference type="AlphaFoldDB" id="A0A0H5BEF4"/>
<name>A0A0H5BEF4_BLAVI</name>
<dbReference type="EMBL" id="LN907867">
    <property type="protein sequence ID" value="CUU42181.1"/>
    <property type="molecule type" value="Genomic_DNA"/>
</dbReference>
<dbReference type="RefSeq" id="WP_055037291.1">
    <property type="nucleotide sequence ID" value="NZ_AP014854.2"/>
</dbReference>
<proteinExistence type="predicted"/>
<reference evidence="1" key="1">
    <citation type="journal article" date="2015" name="Genome Announc.">
        <title>Complete Genome Sequence of the Bacteriochlorophyll b-Producing Photosynthetic Bacterium Blastochloris viridis.</title>
        <authorList>
            <person name="Tsukatani Y."/>
            <person name="Hirose Y."/>
            <person name="Harada J."/>
            <person name="Misawa N."/>
            <person name="Mori K."/>
            <person name="Inoue K."/>
            <person name="Tamiaki H."/>
        </authorList>
    </citation>
    <scope>NUCLEOTIDE SEQUENCE [LARGE SCALE GENOMIC DNA]</scope>
    <source>
        <strain evidence="1">DSM 133</strain>
    </source>
</reference>
<organism evidence="2 3">
    <name type="scientific">Blastochloris viridis</name>
    <name type="common">Rhodopseudomonas viridis</name>
    <dbReference type="NCBI Taxonomy" id="1079"/>
    <lineage>
        <taxon>Bacteria</taxon>
        <taxon>Pseudomonadati</taxon>
        <taxon>Pseudomonadota</taxon>
        <taxon>Alphaproteobacteria</taxon>
        <taxon>Hyphomicrobiales</taxon>
        <taxon>Blastochloridaceae</taxon>
        <taxon>Blastochloris</taxon>
    </lineage>
</organism>
<reference evidence="3" key="3">
    <citation type="journal article" date="2016" name="Genome Announc.">
        <title>Revised genome sequence of the purple photosynthetic bacterium Blastochloris viridis.</title>
        <authorList>
            <person name="Liu L.N."/>
            <person name="Faulkner M."/>
            <person name="Liu X."/>
            <person name="Huang F."/>
            <person name="Darby A.C."/>
            <person name="Hall N."/>
        </authorList>
    </citation>
    <scope>NUCLEOTIDE SEQUENCE [LARGE SCALE GENOMIC DNA]</scope>
    <source>
        <strain evidence="3">ATCC 19567 / DSM 133 / F</strain>
    </source>
</reference>
<dbReference type="Proteomes" id="UP000065734">
    <property type="component" value="Chromosome I"/>
</dbReference>
<dbReference type="KEGG" id="bvr:BVIR_1743"/>
<gene>
    <name evidence="1" type="ORF">BV133_3002</name>
    <name evidence="2" type="ORF">BVIRIDIS_11880</name>
</gene>
<protein>
    <submittedName>
        <fullName evidence="2">Uncharacterized protein</fullName>
    </submittedName>
</protein>
<reference evidence="2" key="2">
    <citation type="submission" date="2015-11" db="EMBL/GenBank/DDBJ databases">
        <authorList>
            <person name="Zhang Y."/>
            <person name="Guo Z."/>
        </authorList>
    </citation>
    <scope>NUCLEOTIDE SEQUENCE</scope>
    <source>
        <strain evidence="2">1</strain>
    </source>
</reference>
<evidence type="ECO:0000313" key="2">
    <source>
        <dbReference type="EMBL" id="CUU42181.1"/>
    </source>
</evidence>
<evidence type="ECO:0000313" key="3">
    <source>
        <dbReference type="Proteomes" id="UP000065734"/>
    </source>
</evidence>
<dbReference type="EMBL" id="AP014854">
    <property type="protein sequence ID" value="BAS00596.1"/>
    <property type="molecule type" value="Genomic_DNA"/>
</dbReference>
<keyword evidence="3" id="KW-1185">Reference proteome</keyword>
<dbReference type="STRING" id="1079.BVIR_1743"/>
<accession>A0A0H5BEF4</accession>